<protein>
    <recommendedName>
        <fullName evidence="6">SLC26A/SulP transporter domain-containing protein</fullName>
    </recommendedName>
</protein>
<feature type="domain" description="SLC26A/SulP transporter" evidence="6">
    <location>
        <begin position="7"/>
        <end position="100"/>
    </location>
</feature>
<keyword evidence="3 5" id="KW-1133">Transmembrane helix</keyword>
<keyword evidence="4 5" id="KW-0472">Membrane</keyword>
<feature type="transmembrane region" description="Helical" evidence="5">
    <location>
        <begin position="12"/>
        <end position="37"/>
    </location>
</feature>
<dbReference type="PANTHER" id="PTHR11814">
    <property type="entry name" value="SULFATE TRANSPORTER"/>
    <property type="match status" value="1"/>
</dbReference>
<dbReference type="GO" id="GO:0055085">
    <property type="term" value="P:transmembrane transport"/>
    <property type="evidence" value="ECO:0007669"/>
    <property type="project" value="InterPro"/>
</dbReference>
<evidence type="ECO:0000259" key="6">
    <source>
        <dbReference type="Pfam" id="PF00916"/>
    </source>
</evidence>
<keyword evidence="2 5" id="KW-0812">Transmembrane</keyword>
<evidence type="ECO:0000256" key="3">
    <source>
        <dbReference type="ARBA" id="ARBA00022989"/>
    </source>
</evidence>
<name>A0AAV9LCF3_9SOLN</name>
<evidence type="ECO:0000313" key="7">
    <source>
        <dbReference type="EMBL" id="KAK4722052.1"/>
    </source>
</evidence>
<dbReference type="InterPro" id="IPR001902">
    <property type="entry name" value="SLC26A/SulP_fam"/>
</dbReference>
<comment type="caution">
    <text evidence="7">The sequence shown here is derived from an EMBL/GenBank/DDBJ whole genome shotgun (WGS) entry which is preliminary data.</text>
</comment>
<evidence type="ECO:0000256" key="1">
    <source>
        <dbReference type="ARBA" id="ARBA00004141"/>
    </source>
</evidence>
<keyword evidence="8" id="KW-1185">Reference proteome</keyword>
<dbReference type="Pfam" id="PF00916">
    <property type="entry name" value="Sulfate_transp"/>
    <property type="match status" value="1"/>
</dbReference>
<comment type="subcellular location">
    <subcellularLocation>
        <location evidence="1">Membrane</location>
        <topology evidence="1">Multi-pass membrane protein</topology>
    </subcellularLocation>
</comment>
<evidence type="ECO:0000256" key="4">
    <source>
        <dbReference type="ARBA" id="ARBA00023136"/>
    </source>
</evidence>
<evidence type="ECO:0000313" key="8">
    <source>
        <dbReference type="Proteomes" id="UP001311915"/>
    </source>
</evidence>
<organism evidence="7 8">
    <name type="scientific">Solanum pinnatisectum</name>
    <name type="common">tansyleaf nightshade</name>
    <dbReference type="NCBI Taxonomy" id="50273"/>
    <lineage>
        <taxon>Eukaryota</taxon>
        <taxon>Viridiplantae</taxon>
        <taxon>Streptophyta</taxon>
        <taxon>Embryophyta</taxon>
        <taxon>Tracheophyta</taxon>
        <taxon>Spermatophyta</taxon>
        <taxon>Magnoliopsida</taxon>
        <taxon>eudicotyledons</taxon>
        <taxon>Gunneridae</taxon>
        <taxon>Pentapetalae</taxon>
        <taxon>asterids</taxon>
        <taxon>lamiids</taxon>
        <taxon>Solanales</taxon>
        <taxon>Solanaceae</taxon>
        <taxon>Solanoideae</taxon>
        <taxon>Solaneae</taxon>
        <taxon>Solanum</taxon>
    </lineage>
</organism>
<sequence length="125" mass="13596">MLYLSGPYLPLAIKTGIVSGILALTEGIAVGRTFAALKNYQVDRNKEMMAIGLMNMAGSCSSCYVTTGSFSRSAVNYNAGATAVLFTLLFLMPLFYYTPLSSQPSHCSKHPLESFRFKVLLILPN</sequence>
<gene>
    <name evidence="7" type="ORF">R3W88_012285</name>
</gene>
<dbReference type="AlphaFoldDB" id="A0AAV9LCF3"/>
<dbReference type="EMBL" id="JAWPEI010000007">
    <property type="protein sequence ID" value="KAK4722052.1"/>
    <property type="molecule type" value="Genomic_DNA"/>
</dbReference>
<dbReference type="Proteomes" id="UP001311915">
    <property type="component" value="Unassembled WGS sequence"/>
</dbReference>
<dbReference type="InterPro" id="IPR011547">
    <property type="entry name" value="SLC26A/SulP_dom"/>
</dbReference>
<reference evidence="7 8" key="1">
    <citation type="submission" date="2023-10" db="EMBL/GenBank/DDBJ databases">
        <title>Genome-Wide Identification Analysis in wild type Solanum Pinnatisectum Reveals Some Genes Defensing Phytophthora Infestans.</title>
        <authorList>
            <person name="Sun C."/>
        </authorList>
    </citation>
    <scope>NUCLEOTIDE SEQUENCE [LARGE SCALE GENOMIC DNA]</scope>
    <source>
        <strain evidence="7">LQN</strain>
        <tissue evidence="7">Leaf</tissue>
    </source>
</reference>
<accession>A0AAV9LCF3</accession>
<dbReference type="GO" id="GO:0016020">
    <property type="term" value="C:membrane"/>
    <property type="evidence" value="ECO:0007669"/>
    <property type="project" value="UniProtKB-SubCell"/>
</dbReference>
<feature type="transmembrane region" description="Helical" evidence="5">
    <location>
        <begin position="79"/>
        <end position="97"/>
    </location>
</feature>
<evidence type="ECO:0000256" key="2">
    <source>
        <dbReference type="ARBA" id="ARBA00022692"/>
    </source>
</evidence>
<evidence type="ECO:0000256" key="5">
    <source>
        <dbReference type="SAM" id="Phobius"/>
    </source>
</evidence>
<proteinExistence type="predicted"/>